<keyword evidence="4" id="KW-0255">Endonuclease</keyword>
<feature type="compositionally biased region" description="Low complexity" evidence="1">
    <location>
        <begin position="30"/>
        <end position="55"/>
    </location>
</feature>
<dbReference type="InterPro" id="IPR044927">
    <property type="entry name" value="Endonuclea_NS_2"/>
</dbReference>
<dbReference type="InterPro" id="IPR044929">
    <property type="entry name" value="DNA/RNA_non-sp_Endonuclease_sf"/>
</dbReference>
<protein>
    <submittedName>
        <fullName evidence="4">DNA/RNA non-specific endonuclease</fullName>
    </submittedName>
</protein>
<gene>
    <name evidence="4" type="ORF">H9901_00445</name>
</gene>
<dbReference type="Proteomes" id="UP000777303">
    <property type="component" value="Unassembled WGS sequence"/>
</dbReference>
<dbReference type="AlphaFoldDB" id="A0A948TIT2"/>
<keyword evidence="4" id="KW-0378">Hydrolase</keyword>
<keyword evidence="4" id="KW-0540">Nuclease</keyword>
<proteinExistence type="predicted"/>
<name>A0A948TIT2_9LACO</name>
<evidence type="ECO:0000259" key="3">
    <source>
        <dbReference type="SMART" id="SM00892"/>
    </source>
</evidence>
<organism evidence="4 5">
    <name type="scientific">Candidatus Paralactobacillus gallistercoris</name>
    <dbReference type="NCBI Taxonomy" id="2838724"/>
    <lineage>
        <taxon>Bacteria</taxon>
        <taxon>Bacillati</taxon>
        <taxon>Bacillota</taxon>
        <taxon>Bacilli</taxon>
        <taxon>Lactobacillales</taxon>
        <taxon>Lactobacillaceae</taxon>
        <taxon>Lactobacillus</taxon>
    </lineage>
</organism>
<evidence type="ECO:0000256" key="1">
    <source>
        <dbReference type="SAM" id="MobiDB-lite"/>
    </source>
</evidence>
<dbReference type="Pfam" id="PF13930">
    <property type="entry name" value="Endonuclea_NS_2"/>
    <property type="match status" value="1"/>
</dbReference>
<dbReference type="Gene3D" id="3.40.570.10">
    <property type="entry name" value="Extracellular Endonuclease, subunit A"/>
    <property type="match status" value="1"/>
</dbReference>
<evidence type="ECO:0000256" key="2">
    <source>
        <dbReference type="SAM" id="SignalP"/>
    </source>
</evidence>
<dbReference type="EMBL" id="JAHLFS010000007">
    <property type="protein sequence ID" value="MBU3851172.1"/>
    <property type="molecule type" value="Genomic_DNA"/>
</dbReference>
<evidence type="ECO:0000313" key="4">
    <source>
        <dbReference type="EMBL" id="MBU3851172.1"/>
    </source>
</evidence>
<feature type="domain" description="DNA/RNA non-specific endonuclease/pyrophosphatase/phosphodiesterase" evidence="3">
    <location>
        <begin position="88"/>
        <end position="262"/>
    </location>
</feature>
<dbReference type="GO" id="GO:0016787">
    <property type="term" value="F:hydrolase activity"/>
    <property type="evidence" value="ECO:0007669"/>
    <property type="project" value="InterPro"/>
</dbReference>
<feature type="region of interest" description="Disordered" evidence="1">
    <location>
        <begin position="28"/>
        <end position="55"/>
    </location>
</feature>
<dbReference type="PROSITE" id="PS51257">
    <property type="entry name" value="PROKAR_LIPOPROTEIN"/>
    <property type="match status" value="1"/>
</dbReference>
<feature type="signal peptide" evidence="2">
    <location>
        <begin position="1"/>
        <end position="28"/>
    </location>
</feature>
<reference evidence="4" key="2">
    <citation type="submission" date="2021-04" db="EMBL/GenBank/DDBJ databases">
        <authorList>
            <person name="Gilroy R."/>
        </authorList>
    </citation>
    <scope>NUCLEOTIDE SEQUENCE</scope>
    <source>
        <strain evidence="4">F6-6636</strain>
    </source>
</reference>
<keyword evidence="2" id="KW-0732">Signal</keyword>
<dbReference type="GO" id="GO:0003676">
    <property type="term" value="F:nucleic acid binding"/>
    <property type="evidence" value="ECO:0007669"/>
    <property type="project" value="InterPro"/>
</dbReference>
<feature type="chain" id="PRO_5037235895" evidence="2">
    <location>
        <begin position="29"/>
        <end position="308"/>
    </location>
</feature>
<comment type="caution">
    <text evidence="4">The sequence shown here is derived from an EMBL/GenBank/DDBJ whole genome shotgun (WGS) entry which is preliminary data.</text>
</comment>
<dbReference type="GO" id="GO:0004519">
    <property type="term" value="F:endonuclease activity"/>
    <property type="evidence" value="ECO:0007669"/>
    <property type="project" value="UniProtKB-KW"/>
</dbReference>
<dbReference type="GO" id="GO:0046872">
    <property type="term" value="F:metal ion binding"/>
    <property type="evidence" value="ECO:0007669"/>
    <property type="project" value="InterPro"/>
</dbReference>
<accession>A0A948TIT2</accession>
<dbReference type="SMART" id="SM00892">
    <property type="entry name" value="Endonuclease_NS"/>
    <property type="match status" value="1"/>
</dbReference>
<evidence type="ECO:0000313" key="5">
    <source>
        <dbReference type="Proteomes" id="UP000777303"/>
    </source>
</evidence>
<sequence>MHKSHWWKILPATLLASLMLAGCGNNHAQNATSTTEQPQTTSSTATSQSSSQNNDASTVQYLAGLTYQSNTNPIVQVNNGQATLNINNWNNNHVQYSSLDKLNRTSAPAIAYLDAQNVANDSLRVRQTVEPTGWHQKFDSNHEAILNRGHIIAYSLSKGINMNGQYNPNDESGDQNNPRNLFTQTAFCNQKLQTIYETKVRNALKQGAKVIYRVQPIFQGNDLMAKGVWMQAVGTNGLNFNVYLYNVQPGYQFNYATGTSVVDNNMQVPTPAAAPHFNDNNNYNKHYSNYSHHYYQKNRNHYYHEQQY</sequence>
<reference evidence="4" key="1">
    <citation type="journal article" date="2021" name="PeerJ">
        <title>Extensive microbial diversity within the chicken gut microbiome revealed by metagenomics and culture.</title>
        <authorList>
            <person name="Gilroy R."/>
            <person name="Ravi A."/>
            <person name="Getino M."/>
            <person name="Pursley I."/>
            <person name="Horton D.L."/>
            <person name="Alikhan N.F."/>
            <person name="Baker D."/>
            <person name="Gharbi K."/>
            <person name="Hall N."/>
            <person name="Watson M."/>
            <person name="Adriaenssens E.M."/>
            <person name="Foster-Nyarko E."/>
            <person name="Jarju S."/>
            <person name="Secka A."/>
            <person name="Antonio M."/>
            <person name="Oren A."/>
            <person name="Chaudhuri R.R."/>
            <person name="La Ragione R."/>
            <person name="Hildebrand F."/>
            <person name="Pallen M.J."/>
        </authorList>
    </citation>
    <scope>NUCLEOTIDE SEQUENCE</scope>
    <source>
        <strain evidence="4">F6-6636</strain>
    </source>
</reference>
<dbReference type="InterPro" id="IPR001604">
    <property type="entry name" value="Endo_G_ENPP1-like_dom"/>
</dbReference>